<organism evidence="7 8">
    <name type="scientific">Vibrio lentus</name>
    <dbReference type="NCBI Taxonomy" id="136468"/>
    <lineage>
        <taxon>Bacteria</taxon>
        <taxon>Pseudomonadati</taxon>
        <taxon>Pseudomonadota</taxon>
        <taxon>Gammaproteobacteria</taxon>
        <taxon>Vibrionales</taxon>
        <taxon>Vibrionaceae</taxon>
        <taxon>Vibrio</taxon>
    </lineage>
</organism>
<feature type="transmembrane region" description="Helical" evidence="5">
    <location>
        <begin position="76"/>
        <end position="96"/>
    </location>
</feature>
<feature type="transmembrane region" description="Helical" evidence="5">
    <location>
        <begin position="14"/>
        <end position="31"/>
    </location>
</feature>
<evidence type="ECO:0000256" key="1">
    <source>
        <dbReference type="ARBA" id="ARBA00004141"/>
    </source>
</evidence>
<dbReference type="InterPro" id="IPR051533">
    <property type="entry name" value="WaaL-like"/>
</dbReference>
<feature type="transmembrane region" description="Helical" evidence="5">
    <location>
        <begin position="289"/>
        <end position="310"/>
    </location>
</feature>
<sequence>MKFDKHFLIRLNKFYPLIWMFGGVVFIFHAVMYSSRKSILGNQLSTYERSLLFFIFVYLFSIVFSFLFLQFDNERYIGSIYNFSLWLVGFFIIVSYNNFSFENIEEYKRLFIRYSRLNLLVFFFVYLIFLILFSSEPNLRFNSFLSGFLPINSLPEIIKDSMTLKLSSGDWLDGESSVRTSIFAIYPTASAVTAFLLFFFSTLEDRLFSKKFLFLLILSSILIVSTHSRMPLAMLFLYLVLVVFFESKFVTKTIFITLFILMIISASPFLVDFMNFVVLSRESSSSLRLLIYILSFDLVNELNPLFGIGVKPRTDFAVPLGSHSTWIGMYLKSGILGVASLLLFCCSLIYNVMKIERKDIRSRFLSLFLVFFTLFFSLEDIDAPQFVCFLFFNAIGFTTLYKKTIDVGQ</sequence>
<evidence type="ECO:0000259" key="6">
    <source>
        <dbReference type="Pfam" id="PF04932"/>
    </source>
</evidence>
<evidence type="ECO:0000313" key="8">
    <source>
        <dbReference type="Proteomes" id="UP000235746"/>
    </source>
</evidence>
<evidence type="ECO:0000256" key="4">
    <source>
        <dbReference type="ARBA" id="ARBA00023136"/>
    </source>
</evidence>
<gene>
    <name evidence="7" type="ORF">BCT74_18785</name>
</gene>
<keyword evidence="4 5" id="KW-0472">Membrane</keyword>
<evidence type="ECO:0000256" key="5">
    <source>
        <dbReference type="SAM" id="Phobius"/>
    </source>
</evidence>
<feature type="transmembrane region" description="Helical" evidence="5">
    <location>
        <begin position="253"/>
        <end position="277"/>
    </location>
</feature>
<dbReference type="PANTHER" id="PTHR37422:SF13">
    <property type="entry name" value="LIPOPOLYSACCHARIDE BIOSYNTHESIS PROTEIN PA4999-RELATED"/>
    <property type="match status" value="1"/>
</dbReference>
<protein>
    <recommendedName>
        <fullName evidence="6">O-antigen ligase-related domain-containing protein</fullName>
    </recommendedName>
</protein>
<feature type="transmembrane region" description="Helical" evidence="5">
    <location>
        <begin position="362"/>
        <end position="378"/>
    </location>
</feature>
<feature type="transmembrane region" description="Helical" evidence="5">
    <location>
        <begin position="330"/>
        <end position="350"/>
    </location>
</feature>
<keyword evidence="3 5" id="KW-1133">Transmembrane helix</keyword>
<feature type="transmembrane region" description="Helical" evidence="5">
    <location>
        <begin position="212"/>
        <end position="241"/>
    </location>
</feature>
<proteinExistence type="predicted"/>
<feature type="transmembrane region" description="Helical" evidence="5">
    <location>
        <begin position="384"/>
        <end position="401"/>
    </location>
</feature>
<comment type="subcellular location">
    <subcellularLocation>
        <location evidence="1">Membrane</location>
        <topology evidence="1">Multi-pass membrane protein</topology>
    </subcellularLocation>
</comment>
<feature type="transmembrane region" description="Helical" evidence="5">
    <location>
        <begin position="117"/>
        <end position="135"/>
    </location>
</feature>
<feature type="domain" description="O-antigen ligase-related" evidence="6">
    <location>
        <begin position="214"/>
        <end position="341"/>
    </location>
</feature>
<evidence type="ECO:0000256" key="2">
    <source>
        <dbReference type="ARBA" id="ARBA00022692"/>
    </source>
</evidence>
<dbReference type="AlphaFoldDB" id="A0A2N7IJM3"/>
<reference evidence="8" key="1">
    <citation type="submission" date="2016-07" db="EMBL/GenBank/DDBJ databases">
        <title>Nontailed viruses are major unrecognized killers of bacteria in the ocean.</title>
        <authorList>
            <person name="Kauffman K."/>
            <person name="Hussain F."/>
            <person name="Yang J."/>
            <person name="Arevalo P."/>
            <person name="Brown J."/>
            <person name="Cutler M."/>
            <person name="Kelly L."/>
            <person name="Polz M.F."/>
        </authorList>
    </citation>
    <scope>NUCLEOTIDE SEQUENCE [LARGE SCALE GENOMIC DNA]</scope>
    <source>
        <strain evidence="8">10N.261.51.B8</strain>
    </source>
</reference>
<dbReference type="GO" id="GO:0016020">
    <property type="term" value="C:membrane"/>
    <property type="evidence" value="ECO:0007669"/>
    <property type="project" value="UniProtKB-SubCell"/>
</dbReference>
<feature type="transmembrane region" description="Helical" evidence="5">
    <location>
        <begin position="181"/>
        <end position="200"/>
    </location>
</feature>
<dbReference type="Pfam" id="PF04932">
    <property type="entry name" value="Wzy_C"/>
    <property type="match status" value="1"/>
</dbReference>
<dbReference type="PANTHER" id="PTHR37422">
    <property type="entry name" value="TEICHURONIC ACID BIOSYNTHESIS PROTEIN TUAE"/>
    <property type="match status" value="1"/>
</dbReference>
<keyword evidence="2 5" id="KW-0812">Transmembrane</keyword>
<dbReference type="Proteomes" id="UP000235746">
    <property type="component" value="Unassembled WGS sequence"/>
</dbReference>
<accession>A0A2N7IJM3</accession>
<dbReference type="EMBL" id="MCYL01000010">
    <property type="protein sequence ID" value="PML57944.1"/>
    <property type="molecule type" value="Genomic_DNA"/>
</dbReference>
<feature type="transmembrane region" description="Helical" evidence="5">
    <location>
        <begin position="51"/>
        <end position="70"/>
    </location>
</feature>
<comment type="caution">
    <text evidence="7">The sequence shown here is derived from an EMBL/GenBank/DDBJ whole genome shotgun (WGS) entry which is preliminary data.</text>
</comment>
<evidence type="ECO:0000313" key="7">
    <source>
        <dbReference type="EMBL" id="PML57944.1"/>
    </source>
</evidence>
<dbReference type="InterPro" id="IPR007016">
    <property type="entry name" value="O-antigen_ligase-rel_domated"/>
</dbReference>
<dbReference type="RefSeq" id="WP_102578495.1">
    <property type="nucleotide sequence ID" value="NZ_MCYL01000010.1"/>
</dbReference>
<name>A0A2N7IJM3_9VIBR</name>
<evidence type="ECO:0000256" key="3">
    <source>
        <dbReference type="ARBA" id="ARBA00022989"/>
    </source>
</evidence>